<feature type="coiled-coil region" evidence="1">
    <location>
        <begin position="254"/>
        <end position="323"/>
    </location>
</feature>
<name>A0A835XI98_9CHLO</name>
<keyword evidence="1" id="KW-0175">Coiled coil</keyword>
<evidence type="ECO:0000256" key="1">
    <source>
        <dbReference type="SAM" id="Coils"/>
    </source>
</evidence>
<reference evidence="4" key="1">
    <citation type="journal article" date="2020" name="bioRxiv">
        <title>Comparative genomics of Chlamydomonas.</title>
        <authorList>
            <person name="Craig R.J."/>
            <person name="Hasan A.R."/>
            <person name="Ness R.W."/>
            <person name="Keightley P.D."/>
        </authorList>
    </citation>
    <scope>NUCLEOTIDE SEQUENCE</scope>
    <source>
        <strain evidence="4">CCAP 11/70</strain>
    </source>
</reference>
<feature type="region of interest" description="Disordered" evidence="2">
    <location>
        <begin position="1"/>
        <end position="30"/>
    </location>
</feature>
<feature type="transmembrane region" description="Helical" evidence="3">
    <location>
        <begin position="351"/>
        <end position="374"/>
    </location>
</feature>
<comment type="caution">
    <text evidence="4">The sequence shown here is derived from an EMBL/GenBank/DDBJ whole genome shotgun (WGS) entry which is preliminary data.</text>
</comment>
<keyword evidence="3" id="KW-0812">Transmembrane</keyword>
<accession>A0A835XI98</accession>
<evidence type="ECO:0000313" key="5">
    <source>
        <dbReference type="Proteomes" id="UP000612055"/>
    </source>
</evidence>
<evidence type="ECO:0000256" key="3">
    <source>
        <dbReference type="SAM" id="Phobius"/>
    </source>
</evidence>
<gene>
    <name evidence="4" type="ORF">HYH03_016849</name>
</gene>
<proteinExistence type="predicted"/>
<keyword evidence="3" id="KW-1133">Transmembrane helix</keyword>
<organism evidence="4 5">
    <name type="scientific">Edaphochlamys debaryana</name>
    <dbReference type="NCBI Taxonomy" id="47281"/>
    <lineage>
        <taxon>Eukaryota</taxon>
        <taxon>Viridiplantae</taxon>
        <taxon>Chlorophyta</taxon>
        <taxon>core chlorophytes</taxon>
        <taxon>Chlorophyceae</taxon>
        <taxon>CS clade</taxon>
        <taxon>Chlamydomonadales</taxon>
        <taxon>Chlamydomonadales incertae sedis</taxon>
        <taxon>Edaphochlamys</taxon>
    </lineage>
</organism>
<protein>
    <submittedName>
        <fullName evidence="4">Uncharacterized protein</fullName>
    </submittedName>
</protein>
<keyword evidence="5" id="KW-1185">Reference proteome</keyword>
<dbReference type="EMBL" id="JAEHOE010000152">
    <property type="protein sequence ID" value="KAG2484306.1"/>
    <property type="molecule type" value="Genomic_DNA"/>
</dbReference>
<sequence>MDTNLGKEQLRTACEGKPYREAQSRPLRSKGVAMISIQDAETDLAMDQQAGTLRLAGVETEQGPGAALQREPQPEPPAAADEVKAELETCRQLLERAEARAQELEQDLERASKEKARLFAFLCTGQKADRQFSQFLIEELELAKAKIAAQRNEALCLQLQAESRSQELERQLAGAKRDKAQLMAFLRSHKALAGRSAQAMAAAEARQAAAEALQRENQRLAAGQAAARAVADDLLVRAAGRGRGREAAAQAARAEGAERALAAQAARAEEAERALAAQVQRAEAAERDNAFLMAQAREHDSRLDRYRQQLRRAQGRQSQALAEDAAAPHLLGAQPGASAAAGKPSARPAGAVLWLGCAVAGLGLGLGLGLANWLGL</sequence>
<dbReference type="AlphaFoldDB" id="A0A835XI98"/>
<evidence type="ECO:0000256" key="2">
    <source>
        <dbReference type="SAM" id="MobiDB-lite"/>
    </source>
</evidence>
<evidence type="ECO:0000313" key="4">
    <source>
        <dbReference type="EMBL" id="KAG2484306.1"/>
    </source>
</evidence>
<keyword evidence="3" id="KW-0472">Membrane</keyword>
<feature type="region of interest" description="Disordered" evidence="2">
    <location>
        <begin position="61"/>
        <end position="82"/>
    </location>
</feature>
<dbReference type="Proteomes" id="UP000612055">
    <property type="component" value="Unassembled WGS sequence"/>
</dbReference>